<proteinExistence type="predicted"/>
<dbReference type="EMBL" id="CM037621">
    <property type="protein sequence ID" value="KAH8001676.1"/>
    <property type="molecule type" value="Genomic_DNA"/>
</dbReference>
<comment type="caution">
    <text evidence="1">The sequence shown here is derived from an EMBL/GenBank/DDBJ whole genome shotgun (WGS) entry which is preliminary data.</text>
</comment>
<sequence length="101" mass="11067">MEKTPVVIISNQSIEVQPVTEEIYLLSMSPSTNKNLGFLRVPPLVPVATFDLDTRYASGGSASKLSLKMFFDHLNYQNNKSPSVLSTAIDLGLKPKAKCHS</sequence>
<name>A0ACB8F911_9SAUR</name>
<organism evidence="1 2">
    <name type="scientific">Sphaerodactylus townsendi</name>
    <dbReference type="NCBI Taxonomy" id="933632"/>
    <lineage>
        <taxon>Eukaryota</taxon>
        <taxon>Metazoa</taxon>
        <taxon>Chordata</taxon>
        <taxon>Craniata</taxon>
        <taxon>Vertebrata</taxon>
        <taxon>Euteleostomi</taxon>
        <taxon>Lepidosauria</taxon>
        <taxon>Squamata</taxon>
        <taxon>Bifurcata</taxon>
        <taxon>Gekkota</taxon>
        <taxon>Sphaerodactylidae</taxon>
        <taxon>Sphaerodactylus</taxon>
    </lineage>
</organism>
<accession>A0ACB8F911</accession>
<gene>
    <name evidence="1" type="ORF">K3G42_013879</name>
</gene>
<protein>
    <submittedName>
        <fullName evidence="1">Uncharacterized protein</fullName>
    </submittedName>
</protein>
<dbReference type="Proteomes" id="UP000827872">
    <property type="component" value="Linkage Group LG08"/>
</dbReference>
<keyword evidence="2" id="KW-1185">Reference proteome</keyword>
<evidence type="ECO:0000313" key="1">
    <source>
        <dbReference type="EMBL" id="KAH8001676.1"/>
    </source>
</evidence>
<evidence type="ECO:0000313" key="2">
    <source>
        <dbReference type="Proteomes" id="UP000827872"/>
    </source>
</evidence>
<reference evidence="1" key="1">
    <citation type="submission" date="2021-08" db="EMBL/GenBank/DDBJ databases">
        <title>The first chromosome-level gecko genome reveals the dynamic sex chromosomes of Neotropical dwarf geckos (Sphaerodactylidae: Sphaerodactylus).</title>
        <authorList>
            <person name="Pinto B.J."/>
            <person name="Keating S.E."/>
            <person name="Gamble T."/>
        </authorList>
    </citation>
    <scope>NUCLEOTIDE SEQUENCE</scope>
    <source>
        <strain evidence="1">TG3544</strain>
    </source>
</reference>